<dbReference type="InterPro" id="IPR007110">
    <property type="entry name" value="Ig-like_dom"/>
</dbReference>
<keyword evidence="4" id="KW-1185">Reference proteome</keyword>
<name>A0AAV2HZL6_LYMST</name>
<accession>A0AAV2HZL6</accession>
<proteinExistence type="predicted"/>
<organism evidence="3 4">
    <name type="scientific">Lymnaea stagnalis</name>
    <name type="common">Great pond snail</name>
    <name type="synonym">Helix stagnalis</name>
    <dbReference type="NCBI Taxonomy" id="6523"/>
    <lineage>
        <taxon>Eukaryota</taxon>
        <taxon>Metazoa</taxon>
        <taxon>Spiralia</taxon>
        <taxon>Lophotrochozoa</taxon>
        <taxon>Mollusca</taxon>
        <taxon>Gastropoda</taxon>
        <taxon>Heterobranchia</taxon>
        <taxon>Euthyneura</taxon>
        <taxon>Panpulmonata</taxon>
        <taxon>Hygrophila</taxon>
        <taxon>Lymnaeoidea</taxon>
        <taxon>Lymnaeidae</taxon>
        <taxon>Lymnaea</taxon>
    </lineage>
</organism>
<evidence type="ECO:0000313" key="4">
    <source>
        <dbReference type="Proteomes" id="UP001497497"/>
    </source>
</evidence>
<comment type="caution">
    <text evidence="3">The sequence shown here is derived from an EMBL/GenBank/DDBJ whole genome shotgun (WGS) entry which is preliminary data.</text>
</comment>
<reference evidence="3 4" key="1">
    <citation type="submission" date="2024-04" db="EMBL/GenBank/DDBJ databases">
        <authorList>
            <consortium name="Genoscope - CEA"/>
            <person name="William W."/>
        </authorList>
    </citation>
    <scope>NUCLEOTIDE SEQUENCE [LARGE SCALE GENOMIC DNA]</scope>
</reference>
<dbReference type="EMBL" id="CAXITT010000291">
    <property type="protein sequence ID" value="CAL1538243.1"/>
    <property type="molecule type" value="Genomic_DNA"/>
</dbReference>
<evidence type="ECO:0000256" key="1">
    <source>
        <dbReference type="SAM" id="SignalP"/>
    </source>
</evidence>
<feature type="signal peptide" evidence="1">
    <location>
        <begin position="1"/>
        <end position="25"/>
    </location>
</feature>
<protein>
    <recommendedName>
        <fullName evidence="2">Ig-like domain-containing protein</fullName>
    </recommendedName>
</protein>
<evidence type="ECO:0000313" key="3">
    <source>
        <dbReference type="EMBL" id="CAL1538243.1"/>
    </source>
</evidence>
<feature type="domain" description="Ig-like" evidence="2">
    <location>
        <begin position="241"/>
        <end position="322"/>
    </location>
</feature>
<dbReference type="AlphaFoldDB" id="A0AAV2HZL6"/>
<gene>
    <name evidence="3" type="ORF">GSLYS_00012064001</name>
</gene>
<dbReference type="PROSITE" id="PS50835">
    <property type="entry name" value="IG_LIKE"/>
    <property type="match status" value="1"/>
</dbReference>
<evidence type="ECO:0000259" key="2">
    <source>
        <dbReference type="PROSITE" id="PS50835"/>
    </source>
</evidence>
<dbReference type="Proteomes" id="UP001497497">
    <property type="component" value="Unassembled WGS sequence"/>
</dbReference>
<keyword evidence="1" id="KW-0732">Signal</keyword>
<sequence>MISSSSLCLVVLILTATINIDLAYGLTCPGPVEEGSIVTLTCSINSTKTALVWQLEVSGQFQEVSRCKANQDCTTLMAPAFSANIGRTATRKIQYDSILTISRVSRNQTKFRCLNEICQLEVYVKPAKPQCGVGAALGHYGAPYRSFLEVKCTTASSYPRATCTLNSTLSRDLVARGSPSYTYTSLGDGNYMTRCVYAIHLAGFQTGLHSFTLVMASQLSTFAPNAATDVEYLNSINIYAPSLTLGSDCPEGIIKSGRSATCTCKMTHPGYPQGWVKWYTSSNRTTGSAFAVDSTKITLTYNPQNPCPTYECSPESALGRLTPGLLYAPSFEENARGCPSN</sequence>
<feature type="chain" id="PRO_5043729803" description="Ig-like domain-containing protein" evidence="1">
    <location>
        <begin position="26"/>
        <end position="341"/>
    </location>
</feature>